<sequence>MVMIGVKAQFAPPCFNAFTISTGLLNTKINNRNATIQQAINGQFKMKLSSHIVEMKLLTVCGEWALQCFRCEDGRTPIKQISSLFLLMNLVDEKMPIQFLKLFDDKFEMNISIVFGIDCITLHSCK</sequence>
<protein>
    <submittedName>
        <fullName evidence="1">Uncharacterized protein</fullName>
    </submittedName>
</protein>
<evidence type="ECO:0000313" key="1">
    <source>
        <dbReference type="EMBL" id="KRZ05762.1"/>
    </source>
</evidence>
<dbReference type="Proteomes" id="UP000055024">
    <property type="component" value="Unassembled WGS sequence"/>
</dbReference>
<reference evidence="1 2" key="1">
    <citation type="submission" date="2015-01" db="EMBL/GenBank/DDBJ databases">
        <title>Evolution of Trichinella species and genotypes.</title>
        <authorList>
            <person name="Korhonen P.K."/>
            <person name="Edoardo P."/>
            <person name="Giuseppe L.R."/>
            <person name="Gasser R.B."/>
        </authorList>
    </citation>
    <scope>NUCLEOTIDE SEQUENCE [LARGE SCALE GENOMIC DNA]</scope>
    <source>
        <strain evidence="1">ISS1029</strain>
    </source>
</reference>
<organism evidence="1 2">
    <name type="scientific">Trichinella zimbabwensis</name>
    <dbReference type="NCBI Taxonomy" id="268475"/>
    <lineage>
        <taxon>Eukaryota</taxon>
        <taxon>Metazoa</taxon>
        <taxon>Ecdysozoa</taxon>
        <taxon>Nematoda</taxon>
        <taxon>Enoplea</taxon>
        <taxon>Dorylaimia</taxon>
        <taxon>Trichinellida</taxon>
        <taxon>Trichinellidae</taxon>
        <taxon>Trichinella</taxon>
    </lineage>
</organism>
<keyword evidence="2" id="KW-1185">Reference proteome</keyword>
<accession>A0A0V1H5Q3</accession>
<name>A0A0V1H5Q3_9BILA</name>
<evidence type="ECO:0000313" key="2">
    <source>
        <dbReference type="Proteomes" id="UP000055024"/>
    </source>
</evidence>
<comment type="caution">
    <text evidence="1">The sequence shown here is derived from an EMBL/GenBank/DDBJ whole genome shotgun (WGS) entry which is preliminary data.</text>
</comment>
<dbReference type="AlphaFoldDB" id="A0A0V1H5Q3"/>
<dbReference type="EMBL" id="JYDP01000132">
    <property type="protein sequence ID" value="KRZ05762.1"/>
    <property type="molecule type" value="Genomic_DNA"/>
</dbReference>
<gene>
    <name evidence="1" type="ORF">T11_2166</name>
</gene>
<proteinExistence type="predicted"/>